<gene>
    <name evidence="3" type="primary">LOC106473379</name>
</gene>
<organism evidence="2 3">
    <name type="scientific">Limulus polyphemus</name>
    <name type="common">Atlantic horseshoe crab</name>
    <dbReference type="NCBI Taxonomy" id="6850"/>
    <lineage>
        <taxon>Eukaryota</taxon>
        <taxon>Metazoa</taxon>
        <taxon>Ecdysozoa</taxon>
        <taxon>Arthropoda</taxon>
        <taxon>Chelicerata</taxon>
        <taxon>Merostomata</taxon>
        <taxon>Xiphosura</taxon>
        <taxon>Limulidae</taxon>
        <taxon>Limulus</taxon>
    </lineage>
</organism>
<evidence type="ECO:0000313" key="3">
    <source>
        <dbReference type="RefSeq" id="XP_022257535.1"/>
    </source>
</evidence>
<keyword evidence="2" id="KW-1185">Reference proteome</keyword>
<reference evidence="3" key="1">
    <citation type="submission" date="2025-08" db="UniProtKB">
        <authorList>
            <consortium name="RefSeq"/>
        </authorList>
    </citation>
    <scope>IDENTIFICATION</scope>
    <source>
        <tissue evidence="3">Muscle</tissue>
    </source>
</reference>
<sequence length="132" mass="15195">MHSAIWTRSSKALGGLGKHEMRVKRIRTVKSGVRGKELTISQPQERKNAKVQTRQIQVERQLHEVHVNVAKKLEEAEQQVGELQSALELAKSEFLHLKSKYDVNPNTRSDVMEVFLNDLERANQVILQWCIL</sequence>
<name>A0ABM1TNS9_LIMPO</name>
<feature type="coiled-coil region" evidence="1">
    <location>
        <begin position="66"/>
        <end position="93"/>
    </location>
</feature>
<accession>A0ABM1TNS9</accession>
<keyword evidence="1" id="KW-0175">Coiled coil</keyword>
<dbReference type="GeneID" id="106473379"/>
<dbReference type="Proteomes" id="UP000694941">
    <property type="component" value="Unplaced"/>
</dbReference>
<dbReference type="RefSeq" id="XP_022257535.1">
    <property type="nucleotide sequence ID" value="XM_022401827.1"/>
</dbReference>
<proteinExistence type="predicted"/>
<evidence type="ECO:0000313" key="2">
    <source>
        <dbReference type="Proteomes" id="UP000694941"/>
    </source>
</evidence>
<protein>
    <submittedName>
        <fullName evidence="3">Protein CASP-like isoform X2</fullName>
    </submittedName>
</protein>
<evidence type="ECO:0000256" key="1">
    <source>
        <dbReference type="SAM" id="Coils"/>
    </source>
</evidence>